<dbReference type="HOGENOM" id="CLU_2511282_0_0_11"/>
<evidence type="ECO:0000313" key="1">
    <source>
        <dbReference type="EMBL" id="CDR01371.1"/>
    </source>
</evidence>
<sequence length="85" mass="8852">MHITSVDGGVTGRCLLGIAHEGPPGYGHGGIGAMLLDELLGWACAAAGKPGMTISLRMCYRVPVPLDTPCKWMPTSQEPTTARSS</sequence>
<accession>A0A060ZBF2</accession>
<proteinExistence type="predicted"/>
<dbReference type="SUPFAM" id="SSF54637">
    <property type="entry name" value="Thioesterase/thiol ester dehydrase-isomerase"/>
    <property type="match status" value="1"/>
</dbReference>
<protein>
    <recommendedName>
        <fullName evidence="2">Thioesterase superfamily protein</fullName>
    </recommendedName>
</protein>
<dbReference type="Gene3D" id="3.10.129.10">
    <property type="entry name" value="Hotdog Thioesterase"/>
    <property type="match status" value="1"/>
</dbReference>
<gene>
    <name evidence="1" type="ORF">SIRAN321</name>
</gene>
<organism evidence="1">
    <name type="scientific">Streptomyces iranensis</name>
    <dbReference type="NCBI Taxonomy" id="576784"/>
    <lineage>
        <taxon>Bacteria</taxon>
        <taxon>Bacillati</taxon>
        <taxon>Actinomycetota</taxon>
        <taxon>Actinomycetes</taxon>
        <taxon>Kitasatosporales</taxon>
        <taxon>Streptomycetaceae</taxon>
        <taxon>Streptomyces</taxon>
        <taxon>Streptomyces violaceusniger group</taxon>
    </lineage>
</organism>
<dbReference type="InterPro" id="IPR029069">
    <property type="entry name" value="HotDog_dom_sf"/>
</dbReference>
<evidence type="ECO:0008006" key="2">
    <source>
        <dbReference type="Google" id="ProtNLM"/>
    </source>
</evidence>
<reference evidence="1" key="1">
    <citation type="submission" date="2014-05" db="EMBL/GenBank/DDBJ databases">
        <authorList>
            <person name="Horn Fabian"/>
        </authorList>
    </citation>
    <scope>NUCLEOTIDE SEQUENCE</scope>
</reference>
<dbReference type="AlphaFoldDB" id="A0A060ZBF2"/>
<name>A0A060ZBF2_9ACTN</name>
<dbReference type="RefSeq" id="WP_052701095.1">
    <property type="nucleotide sequence ID" value="NZ_BAABDR010000024.1"/>
</dbReference>
<dbReference type="EMBL" id="LK022848">
    <property type="protein sequence ID" value="CDR01371.1"/>
    <property type="molecule type" value="Genomic_DNA"/>
</dbReference>